<accession>A0A9X3XAH3</accession>
<feature type="transmembrane region" description="Helical" evidence="1">
    <location>
        <begin position="55"/>
        <end position="73"/>
    </location>
</feature>
<dbReference type="AlphaFoldDB" id="A0A9X3XAH3"/>
<dbReference type="EMBL" id="JAGTJJ010000043">
    <property type="protein sequence ID" value="MDC3986744.1"/>
    <property type="molecule type" value="Genomic_DNA"/>
</dbReference>
<reference evidence="2 3" key="1">
    <citation type="submission" date="2021-04" db="EMBL/GenBank/DDBJ databases">
        <title>Genome analysis of Polyangium sp.</title>
        <authorList>
            <person name="Li Y."/>
            <person name="Wang J."/>
        </authorList>
    </citation>
    <scope>NUCLEOTIDE SEQUENCE [LARGE SCALE GENOMIC DNA]</scope>
    <source>
        <strain evidence="2 3">SDU14</strain>
    </source>
</reference>
<evidence type="ECO:0000313" key="3">
    <source>
        <dbReference type="Proteomes" id="UP001151081"/>
    </source>
</evidence>
<comment type="caution">
    <text evidence="2">The sequence shown here is derived from an EMBL/GenBank/DDBJ whole genome shotgun (WGS) entry which is preliminary data.</text>
</comment>
<protein>
    <submittedName>
        <fullName evidence="2">Uncharacterized protein</fullName>
    </submittedName>
</protein>
<gene>
    <name evidence="2" type="ORF">KEG57_40095</name>
</gene>
<keyword evidence="1" id="KW-1133">Transmembrane helix</keyword>
<feature type="transmembrane region" description="Helical" evidence="1">
    <location>
        <begin position="6"/>
        <end position="28"/>
    </location>
</feature>
<sequence length="167" mass="18750">MDPAIVPLFYLSSFSGAIMVIGGIVMLYKQKIYIDRETKQVAEVQTPLGTFKTNIPALTLFALGFVPLIYPIWRHAELSKPLRILGAVQYDNAAIDVYAVVNTETIRGGSKFRLVVPSVDRDRGEYKVLFIKDATLVNTEFIDPKNFKNGEYELPKVLIDSPEKPIN</sequence>
<name>A0A9X3XAH3_9BACT</name>
<keyword evidence="3" id="KW-1185">Reference proteome</keyword>
<dbReference type="Proteomes" id="UP001151081">
    <property type="component" value="Unassembled WGS sequence"/>
</dbReference>
<proteinExistence type="predicted"/>
<evidence type="ECO:0000256" key="1">
    <source>
        <dbReference type="SAM" id="Phobius"/>
    </source>
</evidence>
<keyword evidence="1" id="KW-0812">Transmembrane</keyword>
<organism evidence="2 3">
    <name type="scientific">Polyangium jinanense</name>
    <dbReference type="NCBI Taxonomy" id="2829994"/>
    <lineage>
        <taxon>Bacteria</taxon>
        <taxon>Pseudomonadati</taxon>
        <taxon>Myxococcota</taxon>
        <taxon>Polyangia</taxon>
        <taxon>Polyangiales</taxon>
        <taxon>Polyangiaceae</taxon>
        <taxon>Polyangium</taxon>
    </lineage>
</organism>
<evidence type="ECO:0000313" key="2">
    <source>
        <dbReference type="EMBL" id="MDC3986744.1"/>
    </source>
</evidence>
<keyword evidence="1" id="KW-0472">Membrane</keyword>